<dbReference type="FunFam" id="1.10.1070.11:FF:000016">
    <property type="entry name" value="PIK1p Phosphatidylinositol 4-kinase"/>
    <property type="match status" value="1"/>
</dbReference>
<evidence type="ECO:0000313" key="7">
    <source>
        <dbReference type="EMBL" id="KTW28296.1"/>
    </source>
</evidence>
<dbReference type="SUPFAM" id="SSF48371">
    <property type="entry name" value="ARM repeat"/>
    <property type="match status" value="1"/>
</dbReference>
<feature type="domain" description="PI3K/PI4K catalytic" evidence="5">
    <location>
        <begin position="625"/>
        <end position="898"/>
    </location>
</feature>
<evidence type="ECO:0000256" key="3">
    <source>
        <dbReference type="ARBA" id="ARBA00022679"/>
    </source>
</evidence>
<dbReference type="InterPro" id="IPR001263">
    <property type="entry name" value="PI3K_accessory_dom"/>
</dbReference>
<dbReference type="GO" id="GO:0004430">
    <property type="term" value="F:1-phosphatidylinositol 4-kinase activity"/>
    <property type="evidence" value="ECO:0007669"/>
    <property type="project" value="UniProtKB-EC"/>
</dbReference>
<dbReference type="Pfam" id="PF00454">
    <property type="entry name" value="PI3_PI4_kinase"/>
    <property type="match status" value="1"/>
</dbReference>
<dbReference type="GO" id="GO:0005634">
    <property type="term" value="C:nucleus"/>
    <property type="evidence" value="ECO:0007669"/>
    <property type="project" value="EnsemblFungi"/>
</dbReference>
<protein>
    <recommendedName>
        <fullName evidence="2">1-phosphatidylinositol 4-kinase</fullName>
        <ecNumber evidence="2">2.7.1.67</ecNumber>
    </recommendedName>
</protein>
<comment type="catalytic activity">
    <reaction evidence="1">
        <text>a 1,2-diacyl-sn-glycero-3-phospho-(1D-myo-inositol) + ATP = a 1,2-diacyl-sn-glycero-3-phospho-(1D-myo-inositol 4-phosphate) + ADP + H(+)</text>
        <dbReference type="Rhea" id="RHEA:19877"/>
        <dbReference type="ChEBI" id="CHEBI:15378"/>
        <dbReference type="ChEBI" id="CHEBI:30616"/>
        <dbReference type="ChEBI" id="CHEBI:57880"/>
        <dbReference type="ChEBI" id="CHEBI:58178"/>
        <dbReference type="ChEBI" id="CHEBI:456216"/>
        <dbReference type="EC" id="2.7.1.67"/>
    </reaction>
</comment>
<dbReference type="PANTHER" id="PTHR10048">
    <property type="entry name" value="PHOSPHATIDYLINOSITOL KINASE"/>
    <property type="match status" value="1"/>
</dbReference>
<dbReference type="InterPro" id="IPR057754">
    <property type="entry name" value="PI4-kinase_beta/PIK1_cat"/>
</dbReference>
<dbReference type="GO" id="GO:0005802">
    <property type="term" value="C:trans-Golgi network"/>
    <property type="evidence" value="ECO:0007669"/>
    <property type="project" value="EnsemblFungi"/>
</dbReference>
<evidence type="ECO:0000256" key="4">
    <source>
        <dbReference type="ARBA" id="ARBA00022777"/>
    </source>
</evidence>
<dbReference type="Pfam" id="PF21245">
    <property type="entry name" value="PI4KB-PIK1_PIK"/>
    <property type="match status" value="1"/>
</dbReference>
<dbReference type="GO" id="GO:0006897">
    <property type="term" value="P:endocytosis"/>
    <property type="evidence" value="ECO:0007669"/>
    <property type="project" value="EnsemblFungi"/>
</dbReference>
<dbReference type="GO" id="GO:0006995">
    <property type="term" value="P:cellular response to nitrogen starvation"/>
    <property type="evidence" value="ECO:0007669"/>
    <property type="project" value="EnsemblFungi"/>
</dbReference>
<dbReference type="PROSITE" id="PS50290">
    <property type="entry name" value="PI3_4_KINASE_3"/>
    <property type="match status" value="1"/>
</dbReference>
<dbReference type="CDD" id="cd05168">
    <property type="entry name" value="PI4Kc_III_beta"/>
    <property type="match status" value="1"/>
</dbReference>
<dbReference type="GO" id="GO:0016020">
    <property type="term" value="C:membrane"/>
    <property type="evidence" value="ECO:0007669"/>
    <property type="project" value="TreeGrafter"/>
</dbReference>
<dbReference type="PROSITE" id="PS51545">
    <property type="entry name" value="PIK_HELICAL"/>
    <property type="match status" value="1"/>
</dbReference>
<dbReference type="GO" id="GO:0140504">
    <property type="term" value="P:microlipophagy"/>
    <property type="evidence" value="ECO:0007669"/>
    <property type="project" value="EnsemblFungi"/>
</dbReference>
<dbReference type="RefSeq" id="XP_018228858.1">
    <property type="nucleotide sequence ID" value="XM_018374978.1"/>
</dbReference>
<dbReference type="InterPro" id="IPR015433">
    <property type="entry name" value="PI3/4_kinase"/>
</dbReference>
<dbReference type="GO" id="GO:0046854">
    <property type="term" value="P:phosphatidylinositol phosphate biosynthetic process"/>
    <property type="evidence" value="ECO:0007669"/>
    <property type="project" value="EnsemblFungi"/>
</dbReference>
<dbReference type="InterPro" id="IPR021601">
    <property type="entry name" value="Phosphatidylino_kinase_fungi"/>
</dbReference>
<dbReference type="InterPro" id="IPR016024">
    <property type="entry name" value="ARM-type_fold"/>
</dbReference>
<dbReference type="InterPro" id="IPR036940">
    <property type="entry name" value="PI3/4_kinase_cat_sf"/>
</dbReference>
<keyword evidence="3" id="KW-0808">Transferase</keyword>
<evidence type="ECO:0000256" key="2">
    <source>
        <dbReference type="ARBA" id="ARBA00012169"/>
    </source>
</evidence>
<dbReference type="GO" id="GO:2000786">
    <property type="term" value="P:positive regulation of autophagosome assembly"/>
    <property type="evidence" value="ECO:0007669"/>
    <property type="project" value="EnsemblFungi"/>
</dbReference>
<dbReference type="EC" id="2.7.1.67" evidence="2"/>
<dbReference type="Gene3D" id="1.10.1070.11">
    <property type="entry name" value="Phosphatidylinositol 3-/4-kinase, catalytic domain"/>
    <property type="match status" value="1"/>
</dbReference>
<dbReference type="InterPro" id="IPR011009">
    <property type="entry name" value="Kinase-like_dom_sf"/>
</dbReference>
<dbReference type="Gene3D" id="3.30.1010.10">
    <property type="entry name" value="Phosphatidylinositol 3-kinase Catalytic Subunit, Chain A, domain 4"/>
    <property type="match status" value="1"/>
</dbReference>
<dbReference type="Proteomes" id="UP000053447">
    <property type="component" value="Unassembled WGS sequence"/>
</dbReference>
<dbReference type="AlphaFoldDB" id="A0A0W4ZIV2"/>
<dbReference type="GeneID" id="28941233"/>
<dbReference type="Gene3D" id="6.10.140.1260">
    <property type="match status" value="1"/>
</dbReference>
<dbReference type="eggNOG" id="KOG0903">
    <property type="taxonomic scope" value="Eukaryota"/>
</dbReference>
<evidence type="ECO:0000259" key="5">
    <source>
        <dbReference type="PROSITE" id="PS50290"/>
    </source>
</evidence>
<dbReference type="OrthoDB" id="10264149at2759"/>
<keyword evidence="4" id="KW-0418">Kinase</keyword>
<dbReference type="Pfam" id="PF11522">
    <property type="entry name" value="Pik1"/>
    <property type="match status" value="1"/>
</dbReference>
<reference evidence="8" key="1">
    <citation type="journal article" date="2016" name="Nat. Commun.">
        <title>Genome analysis of three Pneumocystis species reveals adaptation mechanisms to life exclusively in mammalian hosts.</title>
        <authorList>
            <person name="Ma L."/>
            <person name="Chen Z."/>
            <person name="Huang D.W."/>
            <person name="Kutty G."/>
            <person name="Ishihara M."/>
            <person name="Wang H."/>
            <person name="Abouelleil A."/>
            <person name="Bishop L."/>
            <person name="Davey E."/>
            <person name="Deng R."/>
            <person name="Deng X."/>
            <person name="Fan L."/>
            <person name="Fantoni G."/>
            <person name="Fitzgerald M."/>
            <person name="Gogineni E."/>
            <person name="Goldberg J.M."/>
            <person name="Handley G."/>
            <person name="Hu X."/>
            <person name="Huber C."/>
            <person name="Jiao X."/>
            <person name="Jones K."/>
            <person name="Levin J.Z."/>
            <person name="Liu Y."/>
            <person name="Macdonald P."/>
            <person name="Melnikov A."/>
            <person name="Raley C."/>
            <person name="Sassi M."/>
            <person name="Sherman B.T."/>
            <person name="Song X."/>
            <person name="Sykes S."/>
            <person name="Tran B."/>
            <person name="Walsh L."/>
            <person name="Xia Y."/>
            <person name="Yang J."/>
            <person name="Young S."/>
            <person name="Zeng Q."/>
            <person name="Zheng X."/>
            <person name="Stephens R."/>
            <person name="Nusbaum C."/>
            <person name="Birren B.W."/>
            <person name="Azadi P."/>
            <person name="Lempicki R.A."/>
            <person name="Cuomo C.A."/>
            <person name="Kovacs J.A."/>
        </authorList>
    </citation>
    <scope>NUCLEOTIDE SEQUENCE [LARGE SCALE GENOMIC DNA]</scope>
    <source>
        <strain evidence="8">RU7</strain>
    </source>
</reference>
<accession>A0A0W4ZIV2</accession>
<name>A0A0W4ZIV2_PNEJ7</name>
<evidence type="ECO:0000313" key="8">
    <source>
        <dbReference type="Proteomes" id="UP000053447"/>
    </source>
</evidence>
<feature type="domain" description="PIK helical" evidence="6">
    <location>
        <begin position="1"/>
        <end position="125"/>
    </location>
</feature>
<evidence type="ECO:0000256" key="1">
    <source>
        <dbReference type="ARBA" id="ARBA00001686"/>
    </source>
</evidence>
<dbReference type="InterPro" id="IPR049160">
    <property type="entry name" value="PI4KB-PIK1_PIK"/>
</dbReference>
<dbReference type="GO" id="GO:0048015">
    <property type="term" value="P:phosphatidylinositol-mediated signaling"/>
    <property type="evidence" value="ECO:0007669"/>
    <property type="project" value="TreeGrafter"/>
</dbReference>
<organism evidence="7 8">
    <name type="scientific">Pneumocystis jirovecii (strain RU7)</name>
    <name type="common">Human pneumocystis pneumonia agent</name>
    <dbReference type="NCBI Taxonomy" id="1408657"/>
    <lineage>
        <taxon>Eukaryota</taxon>
        <taxon>Fungi</taxon>
        <taxon>Dikarya</taxon>
        <taxon>Ascomycota</taxon>
        <taxon>Taphrinomycotina</taxon>
        <taxon>Pneumocystomycetes</taxon>
        <taxon>Pneumocystaceae</taxon>
        <taxon>Pneumocystis</taxon>
    </lineage>
</organism>
<proteinExistence type="predicted"/>
<gene>
    <name evidence="7" type="ORF">T551_02715</name>
</gene>
<sequence>MDGTKASGNDLLLRFFESAHFNSHKLCVAYLARYPNNIGIHHYLCSKLKEFSAAEIEFFLPQLCHLAVNTSTDSVALEVFILDQCRSSSHIALMVFWLFQAHFVDLIKDPECSSFKACKRMFNKIQHIVFDERGFSDLNNLKVRENMFPSILLSSVIMGSIAVPLLSKAVGPIAIAQGRQYRSQSKEPDKKIFQHILFSDFFQTSEEKVQEILPNDMLSLQLDQKSFDGKPNLSEISQFSSISSRETLLLSSYNDQYSSKDDASGSPELFSNFDSCFMEDLSSKKSLYDSYTENYTLLSGLSLKKQSFLLQSEYFRHETAFFQALQDISDRLVIVPEMARLSALRAELTLLNSHLPADVCIPSLCSATVDYPVHHRIVRINPAEAIVLNSAKRAPYLLTIEILENDLCFDPEKMKNKEKISRILFNTEKKKRFFDIFNNSLSSYDFDSELLKANNSEKTNVIESDLGDIGVLSIYDCSGDIPYERLQINGFRDSTLPEFPSFGYIDDNLSFRSEILQKQAEANLFLKENYSLDSSCSENSMIVTYMRAAAIMLARLDSDSNKLSKAETAAIKNKIIEEMQHLEEKRISMDSYESFVDSRINNIKYSEIKEKNKNSIAKLFEEDWVMKVERIRKSSPYSHFPNWNLISVIVKTGSDLRQEAFACQLIYACEKIWNEYNVPVWVKRLMRILITGNDSGLIETIINSTSIHTIKKNLVEQSLSENSKGKMLTLKDYFLKVYGDVHSPEYKAAQDCFMRSLAAYSLICYIFQLKDRHNGNILLDTEGHLIHIDFGFMFTNTPGNVGFENAPFKLTTDYVNILGDKFNEWKDLMKQAFKALRKKTEDLVLLVRVMQNESKLPCFGSGALTSIQFEQRFQLHLSEAEIDEFVESLITKAHSSVWTVSPILILSSHVLIFSDYTITINNCLREFTSLLMISCFPGL</sequence>
<dbReference type="GO" id="GO:0042998">
    <property type="term" value="P:positive regulation of Golgi to plasma membrane protein transport"/>
    <property type="evidence" value="ECO:0007669"/>
    <property type="project" value="EnsemblFungi"/>
</dbReference>
<dbReference type="SUPFAM" id="SSF56112">
    <property type="entry name" value="Protein kinase-like (PK-like)"/>
    <property type="match status" value="1"/>
</dbReference>
<comment type="caution">
    <text evidence="7">The sequence shown here is derived from an EMBL/GenBank/DDBJ whole genome shotgun (WGS) entry which is preliminary data.</text>
</comment>
<dbReference type="EMBL" id="LFWA01000012">
    <property type="protein sequence ID" value="KTW28296.1"/>
    <property type="molecule type" value="Genomic_DNA"/>
</dbReference>
<dbReference type="SMART" id="SM00146">
    <property type="entry name" value="PI3Kc"/>
    <property type="match status" value="1"/>
</dbReference>
<keyword evidence="8" id="KW-1185">Reference proteome</keyword>
<dbReference type="STRING" id="1408657.A0A0W4ZIV2"/>
<dbReference type="VEuPathDB" id="FungiDB:T551_02715"/>
<dbReference type="PANTHER" id="PTHR10048:SF22">
    <property type="entry name" value="PHOSPHATIDYLINOSITOL 4-KINASE BETA"/>
    <property type="match status" value="1"/>
</dbReference>
<dbReference type="GO" id="GO:0050714">
    <property type="term" value="P:positive regulation of protein secretion"/>
    <property type="evidence" value="ECO:0007669"/>
    <property type="project" value="EnsemblFungi"/>
</dbReference>
<evidence type="ECO:0000259" key="6">
    <source>
        <dbReference type="PROSITE" id="PS51545"/>
    </source>
</evidence>
<dbReference type="InterPro" id="IPR000403">
    <property type="entry name" value="PI3/4_kinase_cat_dom"/>
</dbReference>